<feature type="region of interest" description="Disordered" evidence="1">
    <location>
        <begin position="333"/>
        <end position="352"/>
    </location>
</feature>
<gene>
    <name evidence="2" type="ORF">RR46_09477</name>
</gene>
<feature type="compositionally biased region" description="Basic and acidic residues" evidence="1">
    <location>
        <begin position="333"/>
        <end position="345"/>
    </location>
</feature>
<proteinExistence type="predicted"/>
<keyword evidence="3" id="KW-1185">Reference proteome</keyword>
<evidence type="ECO:0000256" key="1">
    <source>
        <dbReference type="SAM" id="MobiDB-lite"/>
    </source>
</evidence>
<protein>
    <recommendedName>
        <fullName evidence="4">Transmembrane protein 53</fullName>
    </recommendedName>
</protein>
<dbReference type="InterPro" id="IPR008547">
    <property type="entry name" value="DUF829_TMEM53"/>
</dbReference>
<dbReference type="Pfam" id="PF05705">
    <property type="entry name" value="DUF829"/>
    <property type="match status" value="1"/>
</dbReference>
<dbReference type="PANTHER" id="PTHR20908:SF1">
    <property type="entry name" value="LD15586P"/>
    <property type="match status" value="1"/>
</dbReference>
<reference evidence="2 3" key="1">
    <citation type="journal article" date="2015" name="Nat. Commun.">
        <title>Outbred genome sequencing and CRISPR/Cas9 gene editing in butterflies.</title>
        <authorList>
            <person name="Li X."/>
            <person name="Fan D."/>
            <person name="Zhang W."/>
            <person name="Liu G."/>
            <person name="Zhang L."/>
            <person name="Zhao L."/>
            <person name="Fang X."/>
            <person name="Chen L."/>
            <person name="Dong Y."/>
            <person name="Chen Y."/>
            <person name="Ding Y."/>
            <person name="Zhao R."/>
            <person name="Feng M."/>
            <person name="Zhu Y."/>
            <person name="Feng Y."/>
            <person name="Jiang X."/>
            <person name="Zhu D."/>
            <person name="Xiang H."/>
            <person name="Feng X."/>
            <person name="Li S."/>
            <person name="Wang J."/>
            <person name="Zhang G."/>
            <person name="Kronforst M.R."/>
            <person name="Wang W."/>
        </authorList>
    </citation>
    <scope>NUCLEOTIDE SEQUENCE [LARGE SCALE GENOMIC DNA]</scope>
    <source>
        <strain evidence="2">Ya'a_city_454_Px</strain>
        <tissue evidence="2">Whole body</tissue>
    </source>
</reference>
<evidence type="ECO:0000313" key="2">
    <source>
        <dbReference type="EMBL" id="KPI98261.1"/>
    </source>
</evidence>
<dbReference type="GO" id="GO:0017171">
    <property type="term" value="F:serine hydrolase activity"/>
    <property type="evidence" value="ECO:0007669"/>
    <property type="project" value="TreeGrafter"/>
</dbReference>
<organism evidence="2 3">
    <name type="scientific">Papilio xuthus</name>
    <name type="common">Asian swallowtail butterfly</name>
    <dbReference type="NCBI Taxonomy" id="66420"/>
    <lineage>
        <taxon>Eukaryota</taxon>
        <taxon>Metazoa</taxon>
        <taxon>Ecdysozoa</taxon>
        <taxon>Arthropoda</taxon>
        <taxon>Hexapoda</taxon>
        <taxon>Insecta</taxon>
        <taxon>Pterygota</taxon>
        <taxon>Neoptera</taxon>
        <taxon>Endopterygota</taxon>
        <taxon>Lepidoptera</taxon>
        <taxon>Glossata</taxon>
        <taxon>Ditrysia</taxon>
        <taxon>Papilionoidea</taxon>
        <taxon>Papilionidae</taxon>
        <taxon>Papilioninae</taxon>
        <taxon>Papilio</taxon>
    </lineage>
</organism>
<accession>A0A194PY42</accession>
<dbReference type="SUPFAM" id="SSF53474">
    <property type="entry name" value="alpha/beta-Hydrolases"/>
    <property type="match status" value="1"/>
</dbReference>
<dbReference type="Gene3D" id="3.40.50.1820">
    <property type="entry name" value="alpha/beta hydrolase"/>
    <property type="match status" value="1"/>
</dbReference>
<dbReference type="InterPro" id="IPR029058">
    <property type="entry name" value="AB_hydrolase_fold"/>
</dbReference>
<evidence type="ECO:0000313" key="3">
    <source>
        <dbReference type="Proteomes" id="UP000053268"/>
    </source>
</evidence>
<dbReference type="Proteomes" id="UP000053268">
    <property type="component" value="Unassembled WGS sequence"/>
</dbReference>
<dbReference type="EMBL" id="KQ459585">
    <property type="protein sequence ID" value="KPI98261.1"/>
    <property type="molecule type" value="Genomic_DNA"/>
</dbReference>
<sequence length="352" mass="40358">MLTFITFFKIRGRWKLRGLPKMGEIARIFTFAVCQGRSSHSLKKQLSTCLKRPLVCTSPLVSCDRNAHTQDITRNIKHISNDKIKLSVDPQTMKCAEPINKPMCIMLSWLLSKPKHVMKYAELYLEQGYDVISVSCTPWQLMRPMNGVKVVARDLIKFMYHNGDKFVVHGFSVGGYVWSEGLVYAVNNKKLYQPVLDRVEAQVWDSVADLTAVTVGVPHALFPNNKFLRSTLHSTLELYLKVFSSVTAQYKLASDTYYSTPCRAPGLFLLSSSDPVGAETNIQNAHDTWLQMGIKCTWKCWENSPHVLHYMHHPEEYRDLLLAHLREHTTVLRERASERHHDSIHEKKRATA</sequence>
<name>A0A194PY42_PAPXU</name>
<dbReference type="PANTHER" id="PTHR20908">
    <property type="entry name" value="LD15586P"/>
    <property type="match status" value="1"/>
</dbReference>
<evidence type="ECO:0008006" key="4">
    <source>
        <dbReference type="Google" id="ProtNLM"/>
    </source>
</evidence>
<dbReference type="AlphaFoldDB" id="A0A194PY42"/>